<dbReference type="InterPro" id="IPR051103">
    <property type="entry name" value="Plant_metabolite_P450s"/>
</dbReference>
<evidence type="ECO:0000256" key="9">
    <source>
        <dbReference type="ARBA" id="ARBA00023136"/>
    </source>
</evidence>
<comment type="subcellular location">
    <subcellularLocation>
        <location evidence="1">Membrane</location>
        <topology evidence="1">Single-pass membrane protein</topology>
    </subcellularLocation>
</comment>
<dbReference type="GO" id="GO:0020037">
    <property type="term" value="F:heme binding"/>
    <property type="evidence" value="ECO:0007669"/>
    <property type="project" value="InterPro"/>
</dbReference>
<dbReference type="Pfam" id="PF00067">
    <property type="entry name" value="p450"/>
    <property type="match status" value="1"/>
</dbReference>
<dbReference type="PANTHER" id="PTHR24298:SF80">
    <property type="entry name" value="OS02G0108800 PROTEIN"/>
    <property type="match status" value="1"/>
</dbReference>
<dbReference type="PROSITE" id="PS00086">
    <property type="entry name" value="CYTOCHROME_P450"/>
    <property type="match status" value="1"/>
</dbReference>
<evidence type="ECO:0000256" key="2">
    <source>
        <dbReference type="ARBA" id="ARBA00022617"/>
    </source>
</evidence>
<keyword evidence="7 10" id="KW-0408">Iron</keyword>
<keyword evidence="8 11" id="KW-0503">Monooxygenase</keyword>
<comment type="similarity">
    <text evidence="11">Belongs to the cytochrome P450 family.</text>
</comment>
<feature type="binding site" description="axial binding residue" evidence="10">
    <location>
        <position position="459"/>
    </location>
    <ligand>
        <name>heme</name>
        <dbReference type="ChEBI" id="CHEBI:30413"/>
    </ligand>
    <ligandPart>
        <name>Fe</name>
        <dbReference type="ChEBI" id="CHEBI:18248"/>
    </ligandPart>
</feature>
<organism evidence="13">
    <name type="scientific">Hordeum vulgare subsp. vulgare</name>
    <name type="common">Domesticated barley</name>
    <dbReference type="NCBI Taxonomy" id="112509"/>
    <lineage>
        <taxon>Eukaryota</taxon>
        <taxon>Viridiplantae</taxon>
        <taxon>Streptophyta</taxon>
        <taxon>Embryophyta</taxon>
        <taxon>Tracheophyta</taxon>
        <taxon>Spermatophyta</taxon>
        <taxon>Magnoliopsida</taxon>
        <taxon>Liliopsida</taxon>
        <taxon>Poales</taxon>
        <taxon>Poaceae</taxon>
        <taxon>BOP clade</taxon>
        <taxon>Pooideae</taxon>
        <taxon>Triticodae</taxon>
        <taxon>Triticeae</taxon>
        <taxon>Hordeinae</taxon>
        <taxon>Hordeum</taxon>
    </lineage>
</organism>
<dbReference type="EMBL" id="AK353847">
    <property type="protein sequence ID" value="BAJ85066.1"/>
    <property type="molecule type" value="mRNA"/>
</dbReference>
<dbReference type="FunFam" id="1.10.630.10:FF:000012">
    <property type="entry name" value="Cytochrome P450 family protein"/>
    <property type="match status" value="1"/>
</dbReference>
<evidence type="ECO:0000256" key="12">
    <source>
        <dbReference type="SAM" id="Phobius"/>
    </source>
</evidence>
<keyword evidence="4 10" id="KW-0479">Metal-binding</keyword>
<keyword evidence="6 11" id="KW-0560">Oxidoreductase</keyword>
<dbReference type="InterPro" id="IPR017972">
    <property type="entry name" value="Cyt_P450_CS"/>
</dbReference>
<dbReference type="InterPro" id="IPR036396">
    <property type="entry name" value="Cyt_P450_sf"/>
</dbReference>
<evidence type="ECO:0000256" key="4">
    <source>
        <dbReference type="ARBA" id="ARBA00022723"/>
    </source>
</evidence>
<proteinExistence type="evidence at transcript level"/>
<dbReference type="CDD" id="cd11075">
    <property type="entry name" value="CYP77_89"/>
    <property type="match status" value="1"/>
</dbReference>
<dbReference type="Gene3D" id="1.10.630.10">
    <property type="entry name" value="Cytochrome P450"/>
    <property type="match status" value="1"/>
</dbReference>
<evidence type="ECO:0000256" key="5">
    <source>
        <dbReference type="ARBA" id="ARBA00022989"/>
    </source>
</evidence>
<comment type="cofactor">
    <cofactor evidence="10">
        <name>heme</name>
        <dbReference type="ChEBI" id="CHEBI:30413"/>
    </cofactor>
</comment>
<dbReference type="GO" id="GO:0004497">
    <property type="term" value="F:monooxygenase activity"/>
    <property type="evidence" value="ECO:0007669"/>
    <property type="project" value="UniProtKB-KW"/>
</dbReference>
<evidence type="ECO:0000256" key="10">
    <source>
        <dbReference type="PIRSR" id="PIRSR602401-1"/>
    </source>
</evidence>
<evidence type="ECO:0000256" key="8">
    <source>
        <dbReference type="ARBA" id="ARBA00023033"/>
    </source>
</evidence>
<dbReference type="InterPro" id="IPR001128">
    <property type="entry name" value="Cyt_P450"/>
</dbReference>
<reference evidence="13" key="1">
    <citation type="journal article" date="2011" name="Plant Physiol.">
        <title>Comprehensive sequence analysis of 24,783 barley full-length cDNAs derived from 12 clone libraries.</title>
        <authorList>
            <person name="Matsumoto T."/>
            <person name="Tanaka T."/>
            <person name="Sakai H."/>
            <person name="Amano N."/>
            <person name="Kanamori H."/>
            <person name="Kurita K."/>
            <person name="Kikuta A."/>
            <person name="Kamiya K."/>
            <person name="Yamamoto M."/>
            <person name="Ikawa H."/>
            <person name="Fujii N."/>
            <person name="Hori K."/>
            <person name="Itoh T."/>
            <person name="Sato K."/>
        </authorList>
    </citation>
    <scope>NUCLEOTIDE SEQUENCE</scope>
    <source>
        <tissue evidence="13">Shoot</tissue>
    </source>
</reference>
<keyword evidence="3 12" id="KW-0812">Transmembrane</keyword>
<sequence length="515" mass="57329">MELITTAWSSFPLLIALSLALVASVLFLLLGRHGGPKKATGKALPPGPPGLLFLARFLALRRSVFHLGPILRDLHARYGPVISVRLSRTLVFVADRRLAHRVLVQGGATFADRPPLSDPGLLFTAGARDISTSPYGAYWRMVRRNLAAEALHPNRVALYAPARRRTRDSLVRDLLRPSGSGDDVAVRPAFRRAMFELLVYMSLGARLGTEALEEVQELQLRILRSITSFPIFSFFPALTKRLFRRRWEGYVAVRRRQDEIFLPLIDARRERDRSRVGADDDDPTCYADSLLALRVAEEGGRPLTDVEAVSLCSEFLNGGTDTTVTSLEWIMAELVNRPDMQSKVYEEVKDKPELDDGDLQSTPYLKAVVLEGLRLHPPGHFLLPHGVQSDGAEVGGHAVPKGAEVNFLVADFGRDEAAWTAAKEFRPERFLDGGEGYGVDLTGSREIKMMPFGAGRRMCPGYTLGMLHVEYFVGSLVRELEWLPAVKGQKVDMTEELDFTTVMKHPLRARVVPRP</sequence>
<feature type="transmembrane region" description="Helical" evidence="12">
    <location>
        <begin position="6"/>
        <end position="30"/>
    </location>
</feature>
<dbReference type="PRINTS" id="PR00385">
    <property type="entry name" value="P450"/>
</dbReference>
<name>F2CQE5_HORVV</name>
<dbReference type="PANTHER" id="PTHR24298">
    <property type="entry name" value="FLAVONOID 3'-MONOOXYGENASE-RELATED"/>
    <property type="match status" value="1"/>
</dbReference>
<dbReference type="InterPro" id="IPR002401">
    <property type="entry name" value="Cyt_P450_E_grp-I"/>
</dbReference>
<dbReference type="AlphaFoldDB" id="F2CQE5"/>
<evidence type="ECO:0000256" key="1">
    <source>
        <dbReference type="ARBA" id="ARBA00004167"/>
    </source>
</evidence>
<evidence type="ECO:0000313" key="13">
    <source>
        <dbReference type="EMBL" id="BAJ85066.1"/>
    </source>
</evidence>
<evidence type="ECO:0000256" key="6">
    <source>
        <dbReference type="ARBA" id="ARBA00023002"/>
    </source>
</evidence>
<keyword evidence="2 10" id="KW-0349">Heme</keyword>
<evidence type="ECO:0000256" key="3">
    <source>
        <dbReference type="ARBA" id="ARBA00022692"/>
    </source>
</evidence>
<accession>F2CQE5</accession>
<dbReference type="PRINTS" id="PR00463">
    <property type="entry name" value="EP450I"/>
</dbReference>
<protein>
    <submittedName>
        <fullName evidence="13">Predicted protein</fullName>
    </submittedName>
</protein>
<keyword evidence="9 12" id="KW-0472">Membrane</keyword>
<dbReference type="GO" id="GO:0016020">
    <property type="term" value="C:membrane"/>
    <property type="evidence" value="ECO:0007669"/>
    <property type="project" value="UniProtKB-SubCell"/>
</dbReference>
<evidence type="ECO:0000256" key="7">
    <source>
        <dbReference type="ARBA" id="ARBA00023004"/>
    </source>
</evidence>
<evidence type="ECO:0000256" key="11">
    <source>
        <dbReference type="RuleBase" id="RU000461"/>
    </source>
</evidence>
<dbReference type="GO" id="GO:0005506">
    <property type="term" value="F:iron ion binding"/>
    <property type="evidence" value="ECO:0007669"/>
    <property type="project" value="InterPro"/>
</dbReference>
<keyword evidence="5 12" id="KW-1133">Transmembrane helix</keyword>
<dbReference type="GO" id="GO:0016705">
    <property type="term" value="F:oxidoreductase activity, acting on paired donors, with incorporation or reduction of molecular oxygen"/>
    <property type="evidence" value="ECO:0007669"/>
    <property type="project" value="InterPro"/>
</dbReference>
<dbReference type="SUPFAM" id="SSF48264">
    <property type="entry name" value="Cytochrome P450"/>
    <property type="match status" value="1"/>
</dbReference>